<comment type="subcellular location">
    <subcellularLocation>
        <location evidence="1">Nucleus</location>
    </subcellularLocation>
</comment>
<dbReference type="AlphaFoldDB" id="A0AA43TUG6"/>
<dbReference type="PANTHER" id="PTHR46910:SF12">
    <property type="entry name" value="REGULATORY PROTEIN CAT8"/>
    <property type="match status" value="1"/>
</dbReference>
<feature type="coiled-coil region" evidence="8">
    <location>
        <begin position="67"/>
        <end position="94"/>
    </location>
</feature>
<dbReference type="Gene3D" id="4.10.240.10">
    <property type="entry name" value="Zn(2)-C6 fungal-type DNA-binding domain"/>
    <property type="match status" value="1"/>
</dbReference>
<evidence type="ECO:0000256" key="4">
    <source>
        <dbReference type="ARBA" id="ARBA00023015"/>
    </source>
</evidence>
<dbReference type="SMART" id="SM00906">
    <property type="entry name" value="Fungal_trans"/>
    <property type="match status" value="1"/>
</dbReference>
<dbReference type="Proteomes" id="UP001161017">
    <property type="component" value="Unassembled WGS sequence"/>
</dbReference>
<evidence type="ECO:0000256" key="1">
    <source>
        <dbReference type="ARBA" id="ARBA00004123"/>
    </source>
</evidence>
<evidence type="ECO:0000256" key="9">
    <source>
        <dbReference type="SAM" id="MobiDB-lite"/>
    </source>
</evidence>
<dbReference type="SUPFAM" id="SSF57701">
    <property type="entry name" value="Zn2/Cys6 DNA-binding domain"/>
    <property type="match status" value="1"/>
</dbReference>
<protein>
    <submittedName>
        <fullName evidence="11">DNA-binding transcription factor cat8</fullName>
    </submittedName>
</protein>
<keyword evidence="7" id="KW-0539">Nucleus</keyword>
<feature type="compositionally biased region" description="Polar residues" evidence="9">
    <location>
        <begin position="141"/>
        <end position="150"/>
    </location>
</feature>
<dbReference type="Pfam" id="PF00172">
    <property type="entry name" value="Zn_clus"/>
    <property type="match status" value="1"/>
</dbReference>
<keyword evidence="6" id="KW-0804">Transcription</keyword>
<feature type="domain" description="Zn(2)-C6 fungal-type" evidence="10">
    <location>
        <begin position="23"/>
        <end position="53"/>
    </location>
</feature>
<keyword evidence="12" id="KW-1185">Reference proteome</keyword>
<dbReference type="CDD" id="cd12148">
    <property type="entry name" value="fungal_TF_MHR"/>
    <property type="match status" value="1"/>
</dbReference>
<feature type="region of interest" description="Disordered" evidence="9">
    <location>
        <begin position="532"/>
        <end position="568"/>
    </location>
</feature>
<evidence type="ECO:0000259" key="10">
    <source>
        <dbReference type="PROSITE" id="PS50048"/>
    </source>
</evidence>
<feature type="region of interest" description="Disordered" evidence="9">
    <location>
        <begin position="126"/>
        <end position="162"/>
    </location>
</feature>
<keyword evidence="3" id="KW-0862">Zinc</keyword>
<evidence type="ECO:0000256" key="5">
    <source>
        <dbReference type="ARBA" id="ARBA00023125"/>
    </source>
</evidence>
<dbReference type="InterPro" id="IPR036864">
    <property type="entry name" value="Zn2-C6_fun-type_DNA-bd_sf"/>
</dbReference>
<keyword evidence="5 11" id="KW-0238">DNA-binding</keyword>
<dbReference type="InterPro" id="IPR050987">
    <property type="entry name" value="AtrR-like"/>
</dbReference>
<dbReference type="GO" id="GO:0005634">
    <property type="term" value="C:nucleus"/>
    <property type="evidence" value="ECO:0007669"/>
    <property type="project" value="UniProtKB-SubCell"/>
</dbReference>
<feature type="region of interest" description="Disordered" evidence="9">
    <location>
        <begin position="620"/>
        <end position="647"/>
    </location>
</feature>
<reference evidence="11" key="1">
    <citation type="journal article" date="2023" name="Genome Biol. Evol.">
        <title>First Whole Genome Sequence and Flow Cytometry Genome Size Data for the Lichen-Forming Fungus Ramalina farinacea (Ascomycota).</title>
        <authorList>
            <person name="Llewellyn T."/>
            <person name="Mian S."/>
            <person name="Hill R."/>
            <person name="Leitch I.J."/>
            <person name="Gaya E."/>
        </authorList>
    </citation>
    <scope>NUCLEOTIDE SEQUENCE</scope>
    <source>
        <strain evidence="11">LIQ254RAFAR</strain>
    </source>
</reference>
<keyword evidence="8" id="KW-0175">Coiled coil</keyword>
<comment type="caution">
    <text evidence="11">The sequence shown here is derived from an EMBL/GenBank/DDBJ whole genome shotgun (WGS) entry which is preliminary data.</text>
</comment>
<keyword evidence="2" id="KW-0479">Metal-binding</keyword>
<dbReference type="GO" id="GO:0006351">
    <property type="term" value="P:DNA-templated transcription"/>
    <property type="evidence" value="ECO:0007669"/>
    <property type="project" value="InterPro"/>
</dbReference>
<proteinExistence type="predicted"/>
<dbReference type="PROSITE" id="PS50048">
    <property type="entry name" value="ZN2_CY6_FUNGAL_2"/>
    <property type="match status" value="1"/>
</dbReference>
<dbReference type="GO" id="GO:0008270">
    <property type="term" value="F:zinc ion binding"/>
    <property type="evidence" value="ECO:0007669"/>
    <property type="project" value="InterPro"/>
</dbReference>
<evidence type="ECO:0000256" key="6">
    <source>
        <dbReference type="ARBA" id="ARBA00023163"/>
    </source>
</evidence>
<dbReference type="GO" id="GO:0000981">
    <property type="term" value="F:DNA-binding transcription factor activity, RNA polymerase II-specific"/>
    <property type="evidence" value="ECO:0007669"/>
    <property type="project" value="InterPro"/>
</dbReference>
<name>A0AA43TUG6_9LECA</name>
<organism evidence="11 12">
    <name type="scientific">Ramalina farinacea</name>
    <dbReference type="NCBI Taxonomy" id="258253"/>
    <lineage>
        <taxon>Eukaryota</taxon>
        <taxon>Fungi</taxon>
        <taxon>Dikarya</taxon>
        <taxon>Ascomycota</taxon>
        <taxon>Pezizomycotina</taxon>
        <taxon>Lecanoromycetes</taxon>
        <taxon>OSLEUM clade</taxon>
        <taxon>Lecanoromycetidae</taxon>
        <taxon>Lecanorales</taxon>
        <taxon>Lecanorineae</taxon>
        <taxon>Ramalinaceae</taxon>
        <taxon>Ramalina</taxon>
    </lineage>
</organism>
<dbReference type="CDD" id="cd15485">
    <property type="entry name" value="ZIP_Cat8"/>
    <property type="match status" value="1"/>
</dbReference>
<dbReference type="PROSITE" id="PS00463">
    <property type="entry name" value="ZN2_CY6_FUNGAL_1"/>
    <property type="match status" value="1"/>
</dbReference>
<dbReference type="EMBL" id="JAPUFD010000007">
    <property type="protein sequence ID" value="MDI1488553.1"/>
    <property type="molecule type" value="Genomic_DNA"/>
</dbReference>
<dbReference type="FunFam" id="4.10.240.10:FF:000007">
    <property type="entry name" value="C6 transcription factor FacB"/>
    <property type="match status" value="1"/>
</dbReference>
<sequence>MPGILPMKVIKVGTSAQSRIAQACDRCRSKKIRCDGITPCCSQCENVGFECKTSDKLSRRAFPRGYTESLEERVRSLESEVKELKDLLDGKDEKIDLLSRVYSNSPPARRPSSTFSASTYVTSRTSSISTENVKDEKLKRTSSATSQVSDAESHHNSEASTGKPFIDAFKKKLESTGQQRSNLKIDVFFPDSADDINNSASLTYDASWALKIPSRMASDQMINIFLQEWSPLFPILNRQETLKEYTEFVADPEGLDDNHTIAKLYLIFCIGAISAEASQQWNKHGSESFEAQWTASLDKIKKDVSIPTMQCLLLAQIYCIAKRDLPSLKRYKSAAIQMSQRLALHQSQKRSSLGPLATEVRKRLFWTLYTIDCFSAAMLGEPRAVLEDEVRCEYPEDVDDENIADDGFLPALPGESTRISSALALFRSARIFASVLDEVYPARPSHQLSFRRLAELNEDLDSWSSDLPAHLRLQFVQDKPSTNVHKRDDGPSQLHLFASDPALPRTQNMAPCRPPSESSILPNLDYLDFGDEPRTESNSSITKTRKYKAPTDHARAEREAPQIQPLDPVFPSPDVFSYIAGSPTSNNTFDWCTDFWNMSANLNDQGATTALSFSEEDLASSEGYSSSGRSGGVSSGKMSQDNGSVVVDGLDGLDGHFGL</sequence>
<dbReference type="InterPro" id="IPR007219">
    <property type="entry name" value="XnlR_reg_dom"/>
</dbReference>
<evidence type="ECO:0000256" key="3">
    <source>
        <dbReference type="ARBA" id="ARBA00022833"/>
    </source>
</evidence>
<feature type="compositionally biased region" description="Basic and acidic residues" evidence="9">
    <location>
        <begin position="549"/>
        <end position="560"/>
    </location>
</feature>
<evidence type="ECO:0000256" key="2">
    <source>
        <dbReference type="ARBA" id="ARBA00022723"/>
    </source>
</evidence>
<keyword evidence="4" id="KW-0805">Transcription regulation</keyword>
<dbReference type="GO" id="GO:0003677">
    <property type="term" value="F:DNA binding"/>
    <property type="evidence" value="ECO:0007669"/>
    <property type="project" value="UniProtKB-KW"/>
</dbReference>
<accession>A0AA43TUG6</accession>
<gene>
    <name evidence="11" type="primary">CAT8</name>
    <name evidence="11" type="ORF">OHK93_007828</name>
</gene>
<dbReference type="PANTHER" id="PTHR46910">
    <property type="entry name" value="TRANSCRIPTION FACTOR PDR1"/>
    <property type="match status" value="1"/>
</dbReference>
<evidence type="ECO:0000256" key="7">
    <source>
        <dbReference type="ARBA" id="ARBA00023242"/>
    </source>
</evidence>
<dbReference type="InterPro" id="IPR001138">
    <property type="entry name" value="Zn2Cys6_DnaBD"/>
</dbReference>
<dbReference type="SMART" id="SM00066">
    <property type="entry name" value="GAL4"/>
    <property type="match status" value="1"/>
</dbReference>
<dbReference type="CDD" id="cd00067">
    <property type="entry name" value="GAL4"/>
    <property type="match status" value="1"/>
</dbReference>
<evidence type="ECO:0000313" key="12">
    <source>
        <dbReference type="Proteomes" id="UP001161017"/>
    </source>
</evidence>
<evidence type="ECO:0000256" key="8">
    <source>
        <dbReference type="SAM" id="Coils"/>
    </source>
</evidence>
<evidence type="ECO:0000313" key="11">
    <source>
        <dbReference type="EMBL" id="MDI1488553.1"/>
    </source>
</evidence>
<dbReference type="Pfam" id="PF04082">
    <property type="entry name" value="Fungal_trans"/>
    <property type="match status" value="1"/>
</dbReference>
<feature type="compositionally biased region" description="Low complexity" evidence="9">
    <location>
        <begin position="635"/>
        <end position="647"/>
    </location>
</feature>
<feature type="region of interest" description="Disordered" evidence="9">
    <location>
        <begin position="102"/>
        <end position="121"/>
    </location>
</feature>